<dbReference type="AlphaFoldDB" id="A0A1B7L997"/>
<feature type="binding site" evidence="5">
    <location>
        <position position="133"/>
    </location>
    <ligand>
        <name>NAD(+)</name>
        <dbReference type="ChEBI" id="CHEBI:57540"/>
    </ligand>
</feature>
<organism evidence="7 8">
    <name type="scientific">Mangrovibacter phragmitis</name>
    <dbReference type="NCBI Taxonomy" id="1691903"/>
    <lineage>
        <taxon>Bacteria</taxon>
        <taxon>Pseudomonadati</taxon>
        <taxon>Pseudomonadota</taxon>
        <taxon>Gammaproteobacteria</taxon>
        <taxon>Enterobacterales</taxon>
        <taxon>Enterobacteriaceae</taxon>
        <taxon>Mangrovibacter</taxon>
    </lineage>
</organism>
<dbReference type="GO" id="GO:0016614">
    <property type="term" value="F:oxidoreductase activity, acting on CH-OH group of donors"/>
    <property type="evidence" value="ECO:0007669"/>
    <property type="project" value="InterPro"/>
</dbReference>
<feature type="binding site" evidence="4">
    <location>
        <position position="273"/>
    </location>
    <ligand>
        <name>glycerol</name>
        <dbReference type="ChEBI" id="CHEBI:17754"/>
    </ligand>
</feature>
<dbReference type="EMBL" id="LYRP01000001">
    <property type="protein sequence ID" value="OAT78918.1"/>
    <property type="molecule type" value="Genomic_DNA"/>
</dbReference>
<dbReference type="CDD" id="cd08550">
    <property type="entry name" value="GlyDH-like"/>
    <property type="match status" value="1"/>
</dbReference>
<keyword evidence="5" id="KW-0520">NAD</keyword>
<dbReference type="InterPro" id="IPR001670">
    <property type="entry name" value="ADH_Fe/GldA"/>
</dbReference>
<protein>
    <submittedName>
        <fullName evidence="7">Alcohol dehydrogenase</fullName>
    </submittedName>
</protein>
<evidence type="ECO:0000256" key="4">
    <source>
        <dbReference type="PIRSR" id="PIRSR000112-1"/>
    </source>
</evidence>
<dbReference type="PANTHER" id="PTHR43616:SF3">
    <property type="entry name" value="HYDROXYCARBOXYLATE DEHYDROGENASE A"/>
    <property type="match status" value="1"/>
</dbReference>
<keyword evidence="2 4" id="KW-0479">Metal-binding</keyword>
<dbReference type="STRING" id="1691903.A9B99_04265"/>
<evidence type="ECO:0000313" key="8">
    <source>
        <dbReference type="Proteomes" id="UP000078225"/>
    </source>
</evidence>
<keyword evidence="4" id="KW-0862">Zinc</keyword>
<reference evidence="8" key="1">
    <citation type="submission" date="2016-05" db="EMBL/GenBank/DDBJ databases">
        <authorList>
            <person name="Behera P."/>
            <person name="Vaishampayan P."/>
            <person name="Singh N."/>
            <person name="Raina V."/>
            <person name="Suar M."/>
            <person name="Pattnaik A."/>
            <person name="Rastogi G."/>
        </authorList>
    </citation>
    <scope>NUCLEOTIDE SEQUENCE [LARGE SCALE GENOMIC DNA]</scope>
    <source>
        <strain evidence="8">MP23</strain>
    </source>
</reference>
<feature type="binding site" evidence="4">
    <location>
        <position position="173"/>
    </location>
    <ligand>
        <name>glycerol</name>
        <dbReference type="ChEBI" id="CHEBI:17754"/>
    </ligand>
</feature>
<proteinExistence type="inferred from homology"/>
<dbReference type="InterPro" id="IPR018211">
    <property type="entry name" value="ADH_Fe_CS"/>
</dbReference>
<dbReference type="PIRSF" id="PIRSF000112">
    <property type="entry name" value="Glycerol_dehydrogenase"/>
    <property type="match status" value="1"/>
</dbReference>
<feature type="binding site" evidence="5">
    <location>
        <begin position="96"/>
        <end position="100"/>
    </location>
    <ligand>
        <name>NAD(+)</name>
        <dbReference type="ChEBI" id="CHEBI:57540"/>
    </ligand>
</feature>
<sequence length="369" mass="38552">MIAQNIIFPAQILRGPGVIAQLGEICAKAGERALVIGGHQALSATESTIREQLSSSGVTLVGCEWFGGQSSESNITRLAGCVETLGADVIIGVGGGKSLDTCKATGVAAHVPVITVPTIAATCAAVTPLTIRYHDDGHFRDLYPLSQAPHAVIIDSELLARAPLRWLAAGLGDTLAKWYEFRAIGEQHTHLSGIASASSANSRICYDLIATFGAEACKAARAGQSNAALEQVLDAIFMFAGLTSLMSSGAHAAAAHAIYEGFTVCDKTREFGHGLLVGFGNLCLLALENRSDEEMLEAIALAHACAVPLRLAEIADLNPEELDAIVQESVIAPDMQNMPGKVTPQALYQAIDRVTRLAGGYLAGQPAVV</sequence>
<feature type="binding site" evidence="5">
    <location>
        <position position="127"/>
    </location>
    <ligand>
        <name>NAD(+)</name>
        <dbReference type="ChEBI" id="CHEBI:57540"/>
    </ligand>
</feature>
<evidence type="ECO:0000256" key="3">
    <source>
        <dbReference type="ARBA" id="ARBA00023002"/>
    </source>
</evidence>
<dbReference type="Gene3D" id="3.40.50.1970">
    <property type="match status" value="1"/>
</dbReference>
<feature type="binding site" evidence="5">
    <location>
        <position position="129"/>
    </location>
    <ligand>
        <name>NAD(+)</name>
        <dbReference type="ChEBI" id="CHEBI:57540"/>
    </ligand>
</feature>
<comment type="caution">
    <text evidence="7">The sequence shown here is derived from an EMBL/GenBank/DDBJ whole genome shotgun (WGS) entry which is preliminary data.</text>
</comment>
<feature type="domain" description="Alcohol dehydrogenase iron-type/glycerol dehydrogenase GldA" evidence="6">
    <location>
        <begin position="9"/>
        <end position="155"/>
    </location>
</feature>
<evidence type="ECO:0000256" key="1">
    <source>
        <dbReference type="ARBA" id="ARBA00007358"/>
    </source>
</evidence>
<evidence type="ECO:0000256" key="5">
    <source>
        <dbReference type="PIRSR" id="PIRSR000112-3"/>
    </source>
</evidence>
<evidence type="ECO:0000313" key="7">
    <source>
        <dbReference type="EMBL" id="OAT78918.1"/>
    </source>
</evidence>
<dbReference type="Gene3D" id="1.20.1090.10">
    <property type="entry name" value="Dehydroquinate synthase-like - alpha domain"/>
    <property type="match status" value="1"/>
</dbReference>
<keyword evidence="3" id="KW-0560">Oxidoreductase</keyword>
<accession>A0A1B7L997</accession>
<dbReference type="PANTHER" id="PTHR43616">
    <property type="entry name" value="GLYCEROL DEHYDROGENASE"/>
    <property type="match status" value="1"/>
</dbReference>
<keyword evidence="8" id="KW-1185">Reference proteome</keyword>
<feature type="binding site" evidence="4">
    <location>
        <position position="256"/>
    </location>
    <ligand>
        <name>glycerol</name>
        <dbReference type="ChEBI" id="CHEBI:17754"/>
    </ligand>
</feature>
<dbReference type="Pfam" id="PF00465">
    <property type="entry name" value="Fe-ADH"/>
    <property type="match status" value="1"/>
</dbReference>
<comment type="cofactor">
    <cofactor evidence="4">
        <name>Zn(2+)</name>
        <dbReference type="ChEBI" id="CHEBI:29105"/>
    </cofactor>
    <text evidence="4">Binds 1 zinc ion per subunit.</text>
</comment>
<dbReference type="PROSITE" id="PS00913">
    <property type="entry name" value="ADH_IRON_1"/>
    <property type="match status" value="1"/>
</dbReference>
<dbReference type="InterPro" id="IPR016205">
    <property type="entry name" value="Glycerol_DH"/>
</dbReference>
<dbReference type="RefSeq" id="WP_064594922.1">
    <property type="nucleotide sequence ID" value="NZ_LYRP01000001.1"/>
</dbReference>
<dbReference type="Proteomes" id="UP000078225">
    <property type="component" value="Unassembled WGS sequence"/>
</dbReference>
<dbReference type="OrthoDB" id="6502012at2"/>
<evidence type="ECO:0000259" key="6">
    <source>
        <dbReference type="Pfam" id="PF00465"/>
    </source>
</evidence>
<dbReference type="SUPFAM" id="SSF56796">
    <property type="entry name" value="Dehydroquinate synthase-like"/>
    <property type="match status" value="1"/>
</dbReference>
<gene>
    <name evidence="7" type="ORF">A9B99_04265</name>
</gene>
<dbReference type="GO" id="GO:0046872">
    <property type="term" value="F:metal ion binding"/>
    <property type="evidence" value="ECO:0007669"/>
    <property type="project" value="UniProtKB-KW"/>
</dbReference>
<name>A0A1B7L997_9ENTR</name>
<evidence type="ECO:0000256" key="2">
    <source>
        <dbReference type="ARBA" id="ARBA00022723"/>
    </source>
</evidence>
<comment type="similarity">
    <text evidence="1">Belongs to the iron-containing alcohol dehydrogenase family.</text>
</comment>